<dbReference type="Proteomes" id="UP001207742">
    <property type="component" value="Unassembled WGS sequence"/>
</dbReference>
<evidence type="ECO:0000313" key="4">
    <source>
        <dbReference type="EMBL" id="MCW3485243.1"/>
    </source>
</evidence>
<protein>
    <recommendedName>
        <fullName evidence="6">HTH marR-type domain-containing protein</fullName>
    </recommendedName>
</protein>
<dbReference type="PANTHER" id="PTHR38465">
    <property type="entry name" value="HTH-TYPE TRANSCRIPTIONAL REGULATOR MJ1563-RELATED"/>
    <property type="match status" value="1"/>
</dbReference>
<dbReference type="SUPFAM" id="SSF46785">
    <property type="entry name" value="Winged helix' DNA-binding domain"/>
    <property type="match status" value="1"/>
</dbReference>
<dbReference type="PANTHER" id="PTHR38465:SF1">
    <property type="entry name" value="HTH-TYPE TRANSCRIPTIONAL REGULATOR MJ1563-RELATED"/>
    <property type="match status" value="1"/>
</dbReference>
<gene>
    <name evidence="4" type="ORF">OL497_15140</name>
</gene>
<evidence type="ECO:0000313" key="5">
    <source>
        <dbReference type="Proteomes" id="UP001207742"/>
    </source>
</evidence>
<dbReference type="InterPro" id="IPR036388">
    <property type="entry name" value="WH-like_DNA-bd_sf"/>
</dbReference>
<dbReference type="Gene3D" id="1.10.10.10">
    <property type="entry name" value="Winged helix-like DNA-binding domain superfamily/Winged helix DNA-binding domain"/>
    <property type="match status" value="1"/>
</dbReference>
<dbReference type="EMBL" id="JAPDNS010000001">
    <property type="protein sequence ID" value="MCW3485243.1"/>
    <property type="molecule type" value="Genomic_DNA"/>
</dbReference>
<dbReference type="RefSeq" id="WP_264731417.1">
    <property type="nucleotide sequence ID" value="NZ_JAPDNR010000001.1"/>
</dbReference>
<comment type="caution">
    <text evidence="4">The sequence shown here is derived from an EMBL/GenBank/DDBJ whole genome shotgun (WGS) entry which is preliminary data.</text>
</comment>
<sequence length="160" mass="18274">MKRSMEPTHLSKDQQAVVERVAHYFQQSGSTQAAAYIQALLIAGNKTALTFDEIRETLHLSKGSTSNAIKLLLSTNQLIAVTYMGDRKRYFKSTGIDWETNTRKSLNQILQVNTLLTALLQVRKDDDPTHHENLKKTIAFFDHLHGEINDLFAKRREQHP</sequence>
<evidence type="ECO:0000256" key="2">
    <source>
        <dbReference type="ARBA" id="ARBA00023125"/>
    </source>
</evidence>
<accession>A0ABT3IMR0</accession>
<organism evidence="4 5">
    <name type="scientific">Chitinophaga nivalis</name>
    <dbReference type="NCBI Taxonomy" id="2991709"/>
    <lineage>
        <taxon>Bacteria</taxon>
        <taxon>Pseudomonadati</taxon>
        <taxon>Bacteroidota</taxon>
        <taxon>Chitinophagia</taxon>
        <taxon>Chitinophagales</taxon>
        <taxon>Chitinophagaceae</taxon>
        <taxon>Chitinophaga</taxon>
    </lineage>
</organism>
<evidence type="ECO:0000256" key="1">
    <source>
        <dbReference type="ARBA" id="ARBA00023015"/>
    </source>
</evidence>
<evidence type="ECO:0000256" key="3">
    <source>
        <dbReference type="ARBA" id="ARBA00023163"/>
    </source>
</evidence>
<keyword evidence="1" id="KW-0805">Transcription regulation</keyword>
<name>A0ABT3IMR0_9BACT</name>
<keyword evidence="3" id="KW-0804">Transcription</keyword>
<proteinExistence type="predicted"/>
<evidence type="ECO:0008006" key="6">
    <source>
        <dbReference type="Google" id="ProtNLM"/>
    </source>
</evidence>
<keyword evidence="2" id="KW-0238">DNA-binding</keyword>
<reference evidence="4 5" key="1">
    <citation type="submission" date="2022-10" db="EMBL/GenBank/DDBJ databases">
        <title>Chitinophaga nivalis PC15 sp. nov., isolated from Pyeongchang county, South Korea.</title>
        <authorList>
            <person name="Trinh H.N."/>
        </authorList>
    </citation>
    <scope>NUCLEOTIDE SEQUENCE [LARGE SCALE GENOMIC DNA]</scope>
    <source>
        <strain evidence="4 5">PC14</strain>
    </source>
</reference>
<keyword evidence="5" id="KW-1185">Reference proteome</keyword>
<dbReference type="InterPro" id="IPR052362">
    <property type="entry name" value="HTH-GbsR_regulator"/>
</dbReference>
<dbReference type="InterPro" id="IPR036390">
    <property type="entry name" value="WH_DNA-bd_sf"/>
</dbReference>